<feature type="non-terminal residue" evidence="4">
    <location>
        <position position="1"/>
    </location>
</feature>
<evidence type="ECO:0000256" key="3">
    <source>
        <dbReference type="ARBA" id="ARBA00060902"/>
    </source>
</evidence>
<dbReference type="Pfam" id="PF06585">
    <property type="entry name" value="JHBP"/>
    <property type="match status" value="1"/>
</dbReference>
<proteinExistence type="inferred from homology"/>
<keyword evidence="1" id="KW-0732">Signal</keyword>
<reference evidence="4 5" key="1">
    <citation type="submission" date="2017-07" db="EMBL/GenBank/DDBJ databases">
        <authorList>
            <person name="Talla V."/>
            <person name="Backstrom N."/>
        </authorList>
    </citation>
    <scope>NUCLEOTIDE SEQUENCE [LARGE SCALE GENOMIC DNA]</scope>
</reference>
<dbReference type="FunFam" id="3.15.10.30:FF:000001">
    <property type="entry name" value="Takeout-like protein 1"/>
    <property type="match status" value="1"/>
</dbReference>
<gene>
    <name evidence="4" type="ORF">LSINAPIS_LOCUS6133</name>
</gene>
<evidence type="ECO:0000313" key="5">
    <source>
        <dbReference type="Proteomes" id="UP000324832"/>
    </source>
</evidence>
<dbReference type="SMART" id="SM00700">
    <property type="entry name" value="JHBP"/>
    <property type="match status" value="1"/>
</dbReference>
<organism evidence="4 5">
    <name type="scientific">Leptidea sinapis</name>
    <dbReference type="NCBI Taxonomy" id="189913"/>
    <lineage>
        <taxon>Eukaryota</taxon>
        <taxon>Metazoa</taxon>
        <taxon>Ecdysozoa</taxon>
        <taxon>Arthropoda</taxon>
        <taxon>Hexapoda</taxon>
        <taxon>Insecta</taxon>
        <taxon>Pterygota</taxon>
        <taxon>Neoptera</taxon>
        <taxon>Endopterygota</taxon>
        <taxon>Lepidoptera</taxon>
        <taxon>Glossata</taxon>
        <taxon>Ditrysia</taxon>
        <taxon>Papilionoidea</taxon>
        <taxon>Pieridae</taxon>
        <taxon>Dismorphiinae</taxon>
        <taxon>Leptidea</taxon>
    </lineage>
</organism>
<evidence type="ECO:0000256" key="1">
    <source>
        <dbReference type="ARBA" id="ARBA00022729"/>
    </source>
</evidence>
<keyword evidence="5" id="KW-1185">Reference proteome</keyword>
<dbReference type="EMBL" id="FZQP02001881">
    <property type="protein sequence ID" value="VVC94112.1"/>
    <property type="molecule type" value="Genomic_DNA"/>
</dbReference>
<dbReference type="GO" id="GO:0005615">
    <property type="term" value="C:extracellular space"/>
    <property type="evidence" value="ECO:0007669"/>
    <property type="project" value="TreeGrafter"/>
</dbReference>
<evidence type="ECO:0008006" key="6">
    <source>
        <dbReference type="Google" id="ProtNLM"/>
    </source>
</evidence>
<protein>
    <recommendedName>
        <fullName evidence="6">Circadian clock-controlled protein</fullName>
    </recommendedName>
</protein>
<dbReference type="PANTHER" id="PTHR11008:SF40">
    <property type="entry name" value="PROTEIN TAKEOUT"/>
    <property type="match status" value="1"/>
</dbReference>
<dbReference type="Gene3D" id="3.15.10.30">
    <property type="entry name" value="Haemolymph juvenile hormone binding protein"/>
    <property type="match status" value="1"/>
</dbReference>
<keyword evidence="2" id="KW-0090">Biological rhythms</keyword>
<name>A0A5E4Q8P6_9NEOP</name>
<sequence>SSLVKCKENDSKCLIHSVQAFLPTFAVGLPEFQIAPLDPVTLIKINASTPDLSLLLENVKVTGLKECQVKKFDYNVKNSKVLATFLCNVNAVGHYNMKGKLIIVPIEGDGQFDAKIKKLAVIVDADVSTIQKNGVKYFNIKNWKHRFELKDKTSVHFENLFNGNKVLAQAADEIIKETGNEIIEELCPSIIKGIHKLLMKLLRRREMR</sequence>
<dbReference type="InterPro" id="IPR010562">
    <property type="entry name" value="Haemolymph_juvenile_hormone-bd"/>
</dbReference>
<feature type="non-terminal residue" evidence="4">
    <location>
        <position position="208"/>
    </location>
</feature>
<dbReference type="PANTHER" id="PTHR11008">
    <property type="entry name" value="PROTEIN TAKEOUT-LIKE PROTEIN"/>
    <property type="match status" value="1"/>
</dbReference>
<comment type="similarity">
    <text evidence="3">Belongs to the TO family.</text>
</comment>
<dbReference type="InterPro" id="IPR038606">
    <property type="entry name" value="To_sf"/>
</dbReference>
<dbReference type="GO" id="GO:0007623">
    <property type="term" value="P:circadian rhythm"/>
    <property type="evidence" value="ECO:0007669"/>
    <property type="project" value="UniProtKB-ARBA"/>
</dbReference>
<accession>A0A5E4Q8P6</accession>
<evidence type="ECO:0000256" key="2">
    <source>
        <dbReference type="ARBA" id="ARBA00023108"/>
    </source>
</evidence>
<dbReference type="AlphaFoldDB" id="A0A5E4Q8P6"/>
<dbReference type="Proteomes" id="UP000324832">
    <property type="component" value="Unassembled WGS sequence"/>
</dbReference>
<evidence type="ECO:0000313" key="4">
    <source>
        <dbReference type="EMBL" id="VVC94112.1"/>
    </source>
</evidence>